<sequence length="251" mass="29246">MNSILDSIFIISTSQKNTVSKSISEELLKAFETKEVLNIKLLANKCFVAQSSVTKFAKQLGFSGYRELQTKLKMEIHDRRDICKNEILFNGTHYDNIEERIVQAIYDFRVYKTIIKKIANNILKSRKVFIFSSYIAFSEAKSMHDIFLLKNINVVYSEVMLYNFQIHKSITKNDFVIFIVSGQDTKGLEKIYDNLKQEEVSHCVFLSHSKTFKFNESSEKIVIDHQLLPHMPEIRKVLLNYIILQIATELQ</sequence>
<dbReference type="GO" id="GO:0003700">
    <property type="term" value="F:DNA-binding transcription factor activity"/>
    <property type="evidence" value="ECO:0007669"/>
    <property type="project" value="InterPro"/>
</dbReference>
<dbReference type="EMBL" id="CP025257">
    <property type="protein sequence ID" value="AUF83873.1"/>
    <property type="molecule type" value="Genomic_DNA"/>
</dbReference>
<dbReference type="Gene3D" id="1.10.10.10">
    <property type="entry name" value="Winged helix-like DNA-binding domain superfamily/Winged helix DNA-binding domain"/>
    <property type="match status" value="1"/>
</dbReference>
<dbReference type="OrthoDB" id="399959at2"/>
<feature type="domain" description="HTH rpiR-type" evidence="1">
    <location>
        <begin position="3"/>
        <end position="79"/>
    </location>
</feature>
<dbReference type="Pfam" id="PF01418">
    <property type="entry name" value="HTH_6"/>
    <property type="match status" value="1"/>
</dbReference>
<dbReference type="PANTHER" id="PTHR30514:SF10">
    <property type="entry name" value="MURR_RPIR FAMILY TRANSCRIPTIONAL REGULATOR"/>
    <property type="match status" value="1"/>
</dbReference>
<gene>
    <name evidence="2" type="ORF">CXP39_03720</name>
</gene>
<evidence type="ECO:0000313" key="3">
    <source>
        <dbReference type="Proteomes" id="UP000233419"/>
    </source>
</evidence>
<dbReference type="InterPro" id="IPR009057">
    <property type="entry name" value="Homeodomain-like_sf"/>
</dbReference>
<name>A0A2K9BPB2_9MOLU</name>
<protein>
    <submittedName>
        <fullName evidence="2">MurR/RpiR family transcriptional regulator</fullName>
    </submittedName>
</protein>
<evidence type="ECO:0000313" key="2">
    <source>
        <dbReference type="EMBL" id="AUF83873.1"/>
    </source>
</evidence>
<dbReference type="KEGG" id="msyr:CXP39_03720"/>
<dbReference type="InterPro" id="IPR047640">
    <property type="entry name" value="RpiR-like"/>
</dbReference>
<dbReference type="SUPFAM" id="SSF46689">
    <property type="entry name" value="Homeodomain-like"/>
    <property type="match status" value="1"/>
</dbReference>
<dbReference type="AlphaFoldDB" id="A0A2K9BPB2"/>
<dbReference type="InterPro" id="IPR036388">
    <property type="entry name" value="WH-like_DNA-bd_sf"/>
</dbReference>
<dbReference type="GO" id="GO:0097367">
    <property type="term" value="F:carbohydrate derivative binding"/>
    <property type="evidence" value="ECO:0007669"/>
    <property type="project" value="InterPro"/>
</dbReference>
<evidence type="ECO:0000259" key="1">
    <source>
        <dbReference type="PROSITE" id="PS51071"/>
    </source>
</evidence>
<keyword evidence="3" id="KW-1185">Reference proteome</keyword>
<organism evidence="2 3">
    <name type="scientific">Mesoplasma syrphidae</name>
    <dbReference type="NCBI Taxonomy" id="225999"/>
    <lineage>
        <taxon>Bacteria</taxon>
        <taxon>Bacillati</taxon>
        <taxon>Mycoplasmatota</taxon>
        <taxon>Mollicutes</taxon>
        <taxon>Entomoplasmatales</taxon>
        <taxon>Entomoplasmataceae</taxon>
        <taxon>Mesoplasma</taxon>
    </lineage>
</organism>
<dbReference type="RefSeq" id="WP_027048257.1">
    <property type="nucleotide sequence ID" value="NZ_CP025257.1"/>
</dbReference>
<reference evidence="2 3" key="1">
    <citation type="submission" date="2017-12" db="EMBL/GenBank/DDBJ databases">
        <title>Mesoplasma syrphidae YJS, Complete Genome.</title>
        <authorList>
            <person name="Knight T.F."/>
            <person name="Citino T."/>
            <person name="Rubinstein R."/>
            <person name="Neuschaefer Z."/>
        </authorList>
    </citation>
    <scope>NUCLEOTIDE SEQUENCE [LARGE SCALE GENOMIC DNA]</scope>
    <source>
        <strain evidence="2 3">YJS</strain>
    </source>
</reference>
<accession>A0A2K9BPB2</accession>
<dbReference type="PANTHER" id="PTHR30514">
    <property type="entry name" value="GLUCOKINASE"/>
    <property type="match status" value="1"/>
</dbReference>
<proteinExistence type="predicted"/>
<dbReference type="PROSITE" id="PS51071">
    <property type="entry name" value="HTH_RPIR"/>
    <property type="match status" value="1"/>
</dbReference>
<dbReference type="GO" id="GO:0003677">
    <property type="term" value="F:DNA binding"/>
    <property type="evidence" value="ECO:0007669"/>
    <property type="project" value="InterPro"/>
</dbReference>
<dbReference type="InterPro" id="IPR000281">
    <property type="entry name" value="HTH_RpiR"/>
</dbReference>
<dbReference type="Proteomes" id="UP000233419">
    <property type="component" value="Chromosome"/>
</dbReference>